<comment type="caution">
    <text evidence="2">The sequence shown here is derived from an EMBL/GenBank/DDBJ whole genome shotgun (WGS) entry which is preliminary data.</text>
</comment>
<dbReference type="PANTHER" id="PTHR36151:SF3">
    <property type="entry name" value="ER-BOUND OXYGENASE MPAB_MPAB'_RUBBER OXYGENASE CATALYTIC DOMAIN-CONTAINING PROTEIN"/>
    <property type="match status" value="1"/>
</dbReference>
<dbReference type="RefSeq" id="WP_174993261.1">
    <property type="nucleotide sequence ID" value="NZ_CABVPX010000017.1"/>
</dbReference>
<dbReference type="Pfam" id="PF09995">
    <property type="entry name" value="MPAB_Lcp_cat"/>
    <property type="match status" value="1"/>
</dbReference>
<evidence type="ECO:0000313" key="3">
    <source>
        <dbReference type="Proteomes" id="UP000494172"/>
    </source>
</evidence>
<accession>A0A9Q9SKI8</accession>
<dbReference type="InterPro" id="IPR018713">
    <property type="entry name" value="MPAB/Lcp_cat_dom"/>
</dbReference>
<name>A0A9Q9SKI8_9BURK</name>
<reference evidence="2 3" key="1">
    <citation type="submission" date="2019-09" db="EMBL/GenBank/DDBJ databases">
        <authorList>
            <person name="Depoorter E."/>
        </authorList>
    </citation>
    <scope>NUCLEOTIDE SEQUENCE [LARGE SCALE GENOMIC DNA]</scope>
    <source>
        <strain evidence="2">LMG 24066</strain>
    </source>
</reference>
<protein>
    <recommendedName>
        <fullName evidence="1">ER-bound oxygenase mpaB/mpaB'/Rubber oxygenase catalytic domain-containing protein</fullName>
    </recommendedName>
</protein>
<dbReference type="PANTHER" id="PTHR36151">
    <property type="entry name" value="BLR2777 PROTEIN"/>
    <property type="match status" value="1"/>
</dbReference>
<dbReference type="AlphaFoldDB" id="A0A9Q9SKI8"/>
<sequence length="317" mass="33910">MTTPPARHPAAPTPGPRWAEPIRKRLVAGITHLTVGGGGPSIDLSSPPGDPGLFGPDAVCWRVHADFTSMMTGGIAALLLQALHPLALAGVWDHSSFRTDILGRLRRTATFITGTTFGSRADALALIERVKTIHARISGAAPDGRPYRADDPALLTWVHVAEVSSFLVAHLRYVNPALSGEQQDRYYAETALIAELLGAHEVPRSRAEVAAYFARMQPELEAGPHTFDVMSILLNVPVAKPALRPAASLMVHAGIDLLPPWAQRMLGVSTFAPLRRAVVRPGIRAVAPVLRWALVNGASKRARRRATALPSDGTPPA</sequence>
<dbReference type="GO" id="GO:0016491">
    <property type="term" value="F:oxidoreductase activity"/>
    <property type="evidence" value="ECO:0007669"/>
    <property type="project" value="InterPro"/>
</dbReference>
<gene>
    <name evidence="2" type="ORF">BAR24066_04106</name>
</gene>
<evidence type="ECO:0000259" key="1">
    <source>
        <dbReference type="Pfam" id="PF09995"/>
    </source>
</evidence>
<organism evidence="2 3">
    <name type="scientific">Burkholderia arboris</name>
    <dbReference type="NCBI Taxonomy" id="488730"/>
    <lineage>
        <taxon>Bacteria</taxon>
        <taxon>Pseudomonadati</taxon>
        <taxon>Pseudomonadota</taxon>
        <taxon>Betaproteobacteria</taxon>
        <taxon>Burkholderiales</taxon>
        <taxon>Burkholderiaceae</taxon>
        <taxon>Burkholderia</taxon>
        <taxon>Burkholderia cepacia complex</taxon>
    </lineage>
</organism>
<proteinExistence type="predicted"/>
<dbReference type="Proteomes" id="UP000494172">
    <property type="component" value="Unassembled WGS sequence"/>
</dbReference>
<dbReference type="EMBL" id="CABVPX010000017">
    <property type="protein sequence ID" value="VWB86757.1"/>
    <property type="molecule type" value="Genomic_DNA"/>
</dbReference>
<evidence type="ECO:0000313" key="2">
    <source>
        <dbReference type="EMBL" id="VWB86757.1"/>
    </source>
</evidence>
<feature type="domain" description="ER-bound oxygenase mpaB/mpaB'/Rubber oxygenase catalytic" evidence="1">
    <location>
        <begin position="61"/>
        <end position="292"/>
    </location>
</feature>